<reference evidence="2" key="3">
    <citation type="submission" date="2021-08" db="EMBL/GenBank/DDBJ databases">
        <title>Prevotella lacticifex sp. nov., isolated from rumen of cow.</title>
        <authorList>
            <person name="Shinkai T."/>
            <person name="Ikeyama N."/>
            <person name="Kumagai M."/>
            <person name="Ohmori H."/>
            <person name="Sakamoto M."/>
            <person name="Ohkuma M."/>
            <person name="Mitsumori M."/>
        </authorList>
    </citation>
    <scope>NUCLEOTIDE SEQUENCE</scope>
    <source>
        <strain evidence="2">JCM 8259</strain>
    </source>
</reference>
<sequence>MENKEEIELLVEAADVKEHAKKTIQKIKEKVKEEDPKLTPSLNLRTILGGDFLTADMVRRQIWLIVLMVLFTIIYVASRYQCQQDLIAIDKLEKELLHAKYKALSSSSTLTEKCRESHVLEALKQNRDTLLHISDQPPYIINVPE</sequence>
<dbReference type="EMBL" id="FRCJ01000003">
    <property type="protein sequence ID" value="SHM40138.1"/>
    <property type="molecule type" value="Genomic_DNA"/>
</dbReference>
<dbReference type="OMA" id="VINIWNG"/>
<dbReference type="InterPro" id="IPR045755">
    <property type="entry name" value="FtsL-like"/>
</dbReference>
<evidence type="ECO:0000313" key="3">
    <source>
        <dbReference type="EMBL" id="SEA12552.1"/>
    </source>
</evidence>
<dbReference type="GeneID" id="31501870"/>
<gene>
    <name evidence="2" type="ORF">PRMUPPPA20_28500</name>
    <name evidence="4" type="ORF">SAMN04488494_1885</name>
    <name evidence="3" type="ORF">SAMN05216462_0715</name>
</gene>
<organism evidence="4 6">
    <name type="scientific">Xylanibacter ruminicola</name>
    <name type="common">Prevotella ruminicola</name>
    <dbReference type="NCBI Taxonomy" id="839"/>
    <lineage>
        <taxon>Bacteria</taxon>
        <taxon>Pseudomonadati</taxon>
        <taxon>Bacteroidota</taxon>
        <taxon>Bacteroidia</taxon>
        <taxon>Bacteroidales</taxon>
        <taxon>Prevotellaceae</taxon>
        <taxon>Xylanibacter</taxon>
    </lineage>
</organism>
<dbReference type="OrthoDB" id="1082825at2"/>
<dbReference type="Proteomes" id="UP000184280">
    <property type="component" value="Unassembled WGS sequence"/>
</dbReference>
<dbReference type="EMBL" id="FNRF01000001">
    <property type="protein sequence ID" value="SEA12552.1"/>
    <property type="molecule type" value="Genomic_DNA"/>
</dbReference>
<reference evidence="4 6" key="2">
    <citation type="submission" date="2016-11" db="EMBL/GenBank/DDBJ databases">
        <authorList>
            <person name="Jaros S."/>
            <person name="Januszkiewicz K."/>
            <person name="Wedrychowicz H."/>
        </authorList>
    </citation>
    <scope>NUCLEOTIDE SEQUENCE [LARGE SCALE GENOMIC DNA]</scope>
    <source>
        <strain evidence="4 6">BPI-34</strain>
    </source>
</reference>
<evidence type="ECO:0000313" key="4">
    <source>
        <dbReference type="EMBL" id="SHM40138.1"/>
    </source>
</evidence>
<dbReference type="Proteomes" id="UP000887097">
    <property type="component" value="Unassembled WGS sequence"/>
</dbReference>
<dbReference type="RefSeq" id="WP_013064597.1">
    <property type="nucleotide sequence ID" value="NZ_BPTT01000001.1"/>
</dbReference>
<dbReference type="Proteomes" id="UP000182257">
    <property type="component" value="Unassembled WGS sequence"/>
</dbReference>
<evidence type="ECO:0000313" key="2">
    <source>
        <dbReference type="EMBL" id="GJG34741.1"/>
    </source>
</evidence>
<name>A0A1M7IHQ8_XYLRU</name>
<keyword evidence="1" id="KW-0472">Membrane</keyword>
<dbReference type="AlphaFoldDB" id="A0A1M7IHQ8"/>
<reference evidence="3 5" key="1">
    <citation type="submission" date="2016-10" db="EMBL/GenBank/DDBJ databases">
        <authorList>
            <person name="de Groot N.N."/>
        </authorList>
    </citation>
    <scope>NUCLEOTIDE SEQUENCE [LARGE SCALE GENOMIC DNA]</scope>
    <source>
        <strain evidence="3 5">D31d</strain>
    </source>
</reference>
<evidence type="ECO:0000313" key="6">
    <source>
        <dbReference type="Proteomes" id="UP000184280"/>
    </source>
</evidence>
<evidence type="ECO:0008006" key="7">
    <source>
        <dbReference type="Google" id="ProtNLM"/>
    </source>
</evidence>
<evidence type="ECO:0000313" key="5">
    <source>
        <dbReference type="Proteomes" id="UP000182257"/>
    </source>
</evidence>
<proteinExistence type="predicted"/>
<dbReference type="EMBL" id="BPTT01000001">
    <property type="protein sequence ID" value="GJG34741.1"/>
    <property type="molecule type" value="Genomic_DNA"/>
</dbReference>
<accession>A0A1M7IHQ8</accession>
<dbReference type="Pfam" id="PF19579">
    <property type="entry name" value="FtsL_2"/>
    <property type="match status" value="1"/>
</dbReference>
<protein>
    <recommendedName>
        <fullName evidence="7">Cell division protein FtsL</fullName>
    </recommendedName>
</protein>
<feature type="transmembrane region" description="Helical" evidence="1">
    <location>
        <begin position="62"/>
        <end position="80"/>
    </location>
</feature>
<keyword evidence="1" id="KW-0812">Transmembrane</keyword>
<evidence type="ECO:0000256" key="1">
    <source>
        <dbReference type="SAM" id="Phobius"/>
    </source>
</evidence>
<keyword evidence="1" id="KW-1133">Transmembrane helix</keyword>